<evidence type="ECO:0000256" key="1">
    <source>
        <dbReference type="SAM" id="SignalP"/>
    </source>
</evidence>
<keyword evidence="1" id="KW-0732">Signal</keyword>
<dbReference type="OrthoDB" id="152248at2759"/>
<feature type="chain" id="PRO_5012295693" description="Secreted protein" evidence="1">
    <location>
        <begin position="23"/>
        <end position="224"/>
    </location>
</feature>
<name>A0A1L7XAW1_9HELO</name>
<keyword evidence="3" id="KW-1185">Reference proteome</keyword>
<protein>
    <recommendedName>
        <fullName evidence="4">Secreted protein</fullName>
    </recommendedName>
</protein>
<dbReference type="STRING" id="576137.A0A1L7XAW1"/>
<accession>A0A1L7XAW1</accession>
<dbReference type="EMBL" id="FJOG01000020">
    <property type="protein sequence ID" value="CZR62164.1"/>
    <property type="molecule type" value="Genomic_DNA"/>
</dbReference>
<evidence type="ECO:0000313" key="2">
    <source>
        <dbReference type="EMBL" id="CZR62164.1"/>
    </source>
</evidence>
<evidence type="ECO:0000313" key="3">
    <source>
        <dbReference type="Proteomes" id="UP000184330"/>
    </source>
</evidence>
<proteinExistence type="predicted"/>
<gene>
    <name evidence="2" type="ORF">PAC_12061</name>
</gene>
<dbReference type="PANTHER" id="PTHR38847:SF1">
    <property type="entry name" value="PSEUDOURIDINE SYNTHASE RSUA_RLUA-LIKE DOMAIN-CONTAINING PROTEIN"/>
    <property type="match status" value="1"/>
</dbReference>
<dbReference type="Pfam" id="PF14273">
    <property type="entry name" value="DUF4360"/>
    <property type="match status" value="1"/>
</dbReference>
<feature type="signal peptide" evidence="1">
    <location>
        <begin position="1"/>
        <end position="22"/>
    </location>
</feature>
<organism evidence="2 3">
    <name type="scientific">Phialocephala subalpina</name>
    <dbReference type="NCBI Taxonomy" id="576137"/>
    <lineage>
        <taxon>Eukaryota</taxon>
        <taxon>Fungi</taxon>
        <taxon>Dikarya</taxon>
        <taxon>Ascomycota</taxon>
        <taxon>Pezizomycotina</taxon>
        <taxon>Leotiomycetes</taxon>
        <taxon>Helotiales</taxon>
        <taxon>Mollisiaceae</taxon>
        <taxon>Phialocephala</taxon>
        <taxon>Phialocephala fortinii species complex</taxon>
    </lineage>
</organism>
<reference evidence="2 3" key="1">
    <citation type="submission" date="2016-03" db="EMBL/GenBank/DDBJ databases">
        <authorList>
            <person name="Ploux O."/>
        </authorList>
    </citation>
    <scope>NUCLEOTIDE SEQUENCE [LARGE SCALE GENOMIC DNA]</scope>
    <source>
        <strain evidence="2 3">UAMH 11012</strain>
    </source>
</reference>
<dbReference type="AlphaFoldDB" id="A0A1L7XAW1"/>
<dbReference type="Proteomes" id="UP000184330">
    <property type="component" value="Unassembled WGS sequence"/>
</dbReference>
<dbReference type="PANTHER" id="PTHR38847">
    <property type="match status" value="1"/>
</dbReference>
<sequence length="224" mass="23051">MYTTFSVLALAVAALAAPAAEPDTSPVLGVTIGSSTDNSTGPNPSQVTINSISYGGTGCPQGSVGSFISADRTTFTIIFDTFVASLGSGVAVTENRKNCQLNINLQYPSGFQYSVLGTTFRGYAALTAGVSGVQSATYYFSGSSTQASTQTTFKGPSSGDYEVSDSIPFASTIWSPCGAALPLNINSQVRLTGPTTGSGLLTEDSVDGKVEFVVGVQWQKCTPK</sequence>
<evidence type="ECO:0008006" key="4">
    <source>
        <dbReference type="Google" id="ProtNLM"/>
    </source>
</evidence>
<dbReference type="InterPro" id="IPR025649">
    <property type="entry name" value="DUF4360"/>
</dbReference>